<keyword evidence="2" id="KW-0479">Metal-binding</keyword>
<evidence type="ECO:0000313" key="6">
    <source>
        <dbReference type="EMBL" id="TCS78830.1"/>
    </source>
</evidence>
<evidence type="ECO:0000313" key="7">
    <source>
        <dbReference type="Proteomes" id="UP000295726"/>
    </source>
</evidence>
<dbReference type="NCBIfam" id="TIGR03311">
    <property type="entry name" value="Se_dep_XDH"/>
    <property type="match status" value="1"/>
</dbReference>
<dbReference type="CDD" id="cd00207">
    <property type="entry name" value="fer2"/>
    <property type="match status" value="1"/>
</dbReference>
<reference evidence="6 7" key="1">
    <citation type="submission" date="2019-03" db="EMBL/GenBank/DDBJ databases">
        <title>Genomic Encyclopedia of Type Strains, Phase IV (KMG-IV): sequencing the most valuable type-strain genomes for metagenomic binning, comparative biology and taxonomic classification.</title>
        <authorList>
            <person name="Goeker M."/>
        </authorList>
    </citation>
    <scope>NUCLEOTIDE SEQUENCE [LARGE SCALE GENOMIC DNA]</scope>
    <source>
        <strain evidence="6 7">DSM 29489</strain>
    </source>
</reference>
<dbReference type="InterPro" id="IPR036856">
    <property type="entry name" value="Ald_Oxase/Xan_DH_a/b_sf"/>
</dbReference>
<dbReference type="SUPFAM" id="SSF54292">
    <property type="entry name" value="2Fe-2S ferredoxin-like"/>
    <property type="match status" value="1"/>
</dbReference>
<dbReference type="SUPFAM" id="SSF54665">
    <property type="entry name" value="CO dehydrogenase molybdoprotein N-domain-like"/>
    <property type="match status" value="1"/>
</dbReference>
<dbReference type="SMART" id="SM01008">
    <property type="entry name" value="Ald_Xan_dh_C"/>
    <property type="match status" value="1"/>
</dbReference>
<dbReference type="InterPro" id="IPR002888">
    <property type="entry name" value="2Fe-2S-bd"/>
</dbReference>
<dbReference type="GO" id="GO:0005506">
    <property type="term" value="F:iron ion binding"/>
    <property type="evidence" value="ECO:0007669"/>
    <property type="project" value="InterPro"/>
</dbReference>
<dbReference type="InterPro" id="IPR036010">
    <property type="entry name" value="2Fe-2S_ferredoxin-like_sf"/>
</dbReference>
<dbReference type="InterPro" id="IPR001041">
    <property type="entry name" value="2Fe-2S_ferredoxin-type"/>
</dbReference>
<dbReference type="EMBL" id="SLZZ01000010">
    <property type="protein sequence ID" value="TCS78830.1"/>
    <property type="molecule type" value="Genomic_DNA"/>
</dbReference>
<dbReference type="InterPro" id="IPR008274">
    <property type="entry name" value="AldOxase/xan_DH_MoCoBD1"/>
</dbReference>
<dbReference type="InterPro" id="IPR046867">
    <property type="entry name" value="AldOxase/xan_DH_MoCoBD2"/>
</dbReference>
<dbReference type="SUPFAM" id="SSF47741">
    <property type="entry name" value="CO dehydrogenase ISP C-domain like"/>
    <property type="match status" value="1"/>
</dbReference>
<dbReference type="AlphaFoldDB" id="A0A4R3K7G8"/>
<dbReference type="Pfam" id="PF00111">
    <property type="entry name" value="Fer2"/>
    <property type="match status" value="1"/>
</dbReference>
<proteinExistence type="inferred from homology"/>
<dbReference type="PROSITE" id="PS00197">
    <property type="entry name" value="2FE2S_FER_1"/>
    <property type="match status" value="1"/>
</dbReference>
<feature type="domain" description="2Fe-2S ferredoxin-type" evidence="5">
    <location>
        <begin position="4"/>
        <end position="78"/>
    </location>
</feature>
<dbReference type="Gene3D" id="1.10.150.120">
    <property type="entry name" value="[2Fe-2S]-binding domain"/>
    <property type="match status" value="1"/>
</dbReference>
<dbReference type="InterPro" id="IPR036884">
    <property type="entry name" value="2Fe-2S-bd_dom_sf"/>
</dbReference>
<organism evidence="6 7">
    <name type="scientific">Muricomes intestini</name>
    <dbReference type="NCBI Taxonomy" id="1796634"/>
    <lineage>
        <taxon>Bacteria</taxon>
        <taxon>Bacillati</taxon>
        <taxon>Bacillota</taxon>
        <taxon>Clostridia</taxon>
        <taxon>Lachnospirales</taxon>
        <taxon>Lachnospiraceae</taxon>
        <taxon>Muricomes</taxon>
    </lineage>
</organism>
<dbReference type="OrthoDB" id="9759099at2"/>
<comment type="similarity">
    <text evidence="1">Belongs to the xanthine dehydrogenase family.</text>
</comment>
<dbReference type="Pfam" id="PF02738">
    <property type="entry name" value="MoCoBD_1"/>
    <property type="match status" value="1"/>
</dbReference>
<dbReference type="GO" id="GO:0016491">
    <property type="term" value="F:oxidoreductase activity"/>
    <property type="evidence" value="ECO:0007669"/>
    <property type="project" value="UniProtKB-KW"/>
</dbReference>
<dbReference type="InterPro" id="IPR017697">
    <property type="entry name" value="Xdh"/>
</dbReference>
<dbReference type="GO" id="GO:0051537">
    <property type="term" value="F:2 iron, 2 sulfur cluster binding"/>
    <property type="evidence" value="ECO:0007669"/>
    <property type="project" value="InterPro"/>
</dbReference>
<dbReference type="RefSeq" id="WP_132380940.1">
    <property type="nucleotide sequence ID" value="NZ_DAIPCY010000023.1"/>
</dbReference>
<dbReference type="Pfam" id="PF01799">
    <property type="entry name" value="Fer2_2"/>
    <property type="match status" value="1"/>
</dbReference>
<dbReference type="SUPFAM" id="SSF56003">
    <property type="entry name" value="Molybdenum cofactor-binding domain"/>
    <property type="match status" value="1"/>
</dbReference>
<dbReference type="InterPro" id="IPR016208">
    <property type="entry name" value="Ald_Oxase/xanthine_DH-like"/>
</dbReference>
<keyword evidence="3" id="KW-0560">Oxidoreductase</keyword>
<dbReference type="InterPro" id="IPR006058">
    <property type="entry name" value="2Fe2S_fd_BS"/>
</dbReference>
<dbReference type="Pfam" id="PF01315">
    <property type="entry name" value="Ald_Xan_dh_C"/>
    <property type="match status" value="1"/>
</dbReference>
<sequence length="872" mass="94546">MGENGYSFIVNGIERTTNEEKMLLRYLRDDLHLHSVKDGCSEGACGTCTIVVDGKAVKSCVLTTKRAAGKDILTVEGLSGFEKEVFVYAFGAKGAVQCGFCIPGMVMAGKALLDKNQNPTEEDIKIALRGNICRCTGYKKIMEGIQLAAAILRGDEEIDYELEKGDDYGVGKRAFRVDVREKVLGYGQYVDDMTVQGMVHASAVRTKYPRARILDIDISKAEALDGVIAVLTAEDVPNNKVGHIQQDWDVMIAKGDITRCIGDAICLVIAETEDILAKAKKLVNIDYEVLEPVRDIHEAAAKGAPQLHKHAPGNICQSRHVTRGDAKKALEKSKYTVTKNYTTPFTEHAFLEPECAIGMPYKDGVKVYSSDQGVYDSRKEIAIMFGWDEERVVVENALVGGGFGGKEDVSVQHIAALAAYKVQRPVKIKLSRQESLFFHPKRHAMEGTFTLGCDENGIFTGLDCEINFDGGAYASLCGPVLERACTHSVGPYCYQNTDIRGYGYYTNNPPAGAFRGFGVCQSEFALESNINLLAEKVGISPWEIRYRNAIEPGKVLPNGQIADCSTALKETLEAVKDVYEKNPGRAGIACALKNAGVGVGLPDKGRAKLIVNNGVVEIYAAASDIGQGCFTVFIQMVAETTGLPLKNIKSMGSNSEVAPDSGTTSGSRQTLLSGEAVRGAAFDLNVDLKEAGGDLNKLQGKEYFYEYFEPTDKLGADKPNPKSHIAYGFATHVVILDDDGRVKEVYAAHDSGKVVNPIAIQGQIEGGVLMSLGYALTESFPLKDCVPQVKFGTLGLMRANQIPDIHAIYVEKEELLGVAYGAKGIGEIATIPTAPAVQGAYYAMDHVLRTSLPMENTYYDTRGPKSCFFMQA</sequence>
<evidence type="ECO:0000256" key="1">
    <source>
        <dbReference type="ARBA" id="ARBA00006849"/>
    </source>
</evidence>
<dbReference type="Gene3D" id="3.90.1170.50">
    <property type="entry name" value="Aldehyde oxidase/xanthine dehydrogenase, a/b hammerhead"/>
    <property type="match status" value="1"/>
</dbReference>
<evidence type="ECO:0000259" key="5">
    <source>
        <dbReference type="PROSITE" id="PS51085"/>
    </source>
</evidence>
<keyword evidence="7" id="KW-1185">Reference proteome</keyword>
<dbReference type="PANTHER" id="PTHR11908">
    <property type="entry name" value="XANTHINE DEHYDROGENASE"/>
    <property type="match status" value="1"/>
</dbReference>
<dbReference type="InterPro" id="IPR012675">
    <property type="entry name" value="Beta-grasp_dom_sf"/>
</dbReference>
<keyword evidence="4" id="KW-0408">Iron</keyword>
<accession>A0A4R3K7G8</accession>
<dbReference type="Pfam" id="PF20256">
    <property type="entry name" value="MoCoBD_2"/>
    <property type="match status" value="1"/>
</dbReference>
<dbReference type="PROSITE" id="PS51085">
    <property type="entry name" value="2FE2S_FER_2"/>
    <property type="match status" value="1"/>
</dbReference>
<evidence type="ECO:0000256" key="4">
    <source>
        <dbReference type="ARBA" id="ARBA00023004"/>
    </source>
</evidence>
<dbReference type="InterPro" id="IPR037165">
    <property type="entry name" value="AldOxase/xan_DH_Mopterin-bd_sf"/>
</dbReference>
<protein>
    <submittedName>
        <fullName evidence="6">Selenium-dependent xanthine dehydrogenase</fullName>
    </submittedName>
</protein>
<gene>
    <name evidence="6" type="ORF">EDD59_11041</name>
</gene>
<evidence type="ECO:0000256" key="2">
    <source>
        <dbReference type="ARBA" id="ARBA00022723"/>
    </source>
</evidence>
<dbReference type="Gene3D" id="3.10.20.30">
    <property type="match status" value="1"/>
</dbReference>
<dbReference type="Proteomes" id="UP000295726">
    <property type="component" value="Unassembled WGS sequence"/>
</dbReference>
<name>A0A4R3K7G8_9FIRM</name>
<comment type="caution">
    <text evidence="6">The sequence shown here is derived from an EMBL/GenBank/DDBJ whole genome shotgun (WGS) entry which is preliminary data.</text>
</comment>
<dbReference type="InterPro" id="IPR000674">
    <property type="entry name" value="Ald_Oxase/Xan_DH_a/b"/>
</dbReference>
<dbReference type="Gene3D" id="3.30.365.10">
    <property type="entry name" value="Aldehyde oxidase/xanthine dehydrogenase, molybdopterin binding domain"/>
    <property type="match status" value="5"/>
</dbReference>
<evidence type="ECO:0000256" key="3">
    <source>
        <dbReference type="ARBA" id="ARBA00023002"/>
    </source>
</evidence>
<dbReference type="PANTHER" id="PTHR11908:SF157">
    <property type="entry name" value="XANTHINE DEHYDROGENASE SUBUNIT D-RELATED"/>
    <property type="match status" value="1"/>
</dbReference>